<organism evidence="2 3">
    <name type="scientific">Pigmentiphaga soli</name>
    <dbReference type="NCBI Taxonomy" id="1007095"/>
    <lineage>
        <taxon>Bacteria</taxon>
        <taxon>Pseudomonadati</taxon>
        <taxon>Pseudomonadota</taxon>
        <taxon>Betaproteobacteria</taxon>
        <taxon>Burkholderiales</taxon>
        <taxon>Alcaligenaceae</taxon>
        <taxon>Pigmentiphaga</taxon>
    </lineage>
</organism>
<evidence type="ECO:0000313" key="3">
    <source>
        <dbReference type="Proteomes" id="UP001501671"/>
    </source>
</evidence>
<accession>A0ABP8HMX3</accession>
<feature type="domain" description="GST N-terminal" evidence="1">
    <location>
        <begin position="1"/>
        <end position="81"/>
    </location>
</feature>
<dbReference type="EMBL" id="BAABFO010000029">
    <property type="protein sequence ID" value="GAA4341420.1"/>
    <property type="molecule type" value="Genomic_DNA"/>
</dbReference>
<comment type="caution">
    <text evidence="2">The sequence shown here is derived from an EMBL/GenBank/DDBJ whole genome shotgun (WGS) entry which is preliminary data.</text>
</comment>
<dbReference type="PANTHER" id="PTHR44051:SF8">
    <property type="entry name" value="GLUTATHIONE S-TRANSFERASE GSTA"/>
    <property type="match status" value="1"/>
</dbReference>
<dbReference type="PROSITE" id="PS50404">
    <property type="entry name" value="GST_NTER"/>
    <property type="match status" value="1"/>
</dbReference>
<sequence length="203" mass="22400">MPILRTSPPSPFGRKIKIALAVLGLEDKVQVQYADTADASDSLRQQNPLGKIPTLILDNGEALFDSRVIIEYLEETDGRGILIPPAPHRIPVLRQQALADGLLDAAILQIYEGRFRPAEMKVQSWLDYQQAKVQRALDFAEAQLSQPRAGTPHIGEIAQAVALAYLDFRFGGKWRAGHPKLVAWLADFEQRTPAFARTAPPAA</sequence>
<dbReference type="Proteomes" id="UP001501671">
    <property type="component" value="Unassembled WGS sequence"/>
</dbReference>
<dbReference type="InterPro" id="IPR036249">
    <property type="entry name" value="Thioredoxin-like_sf"/>
</dbReference>
<protein>
    <submittedName>
        <fullName evidence="2">Glutathione S-transferase</fullName>
    </submittedName>
</protein>
<dbReference type="Gene3D" id="3.40.30.10">
    <property type="entry name" value="Glutaredoxin"/>
    <property type="match status" value="1"/>
</dbReference>
<dbReference type="Gene3D" id="1.20.1050.10">
    <property type="match status" value="1"/>
</dbReference>
<dbReference type="Pfam" id="PF13409">
    <property type="entry name" value="GST_N_2"/>
    <property type="match status" value="1"/>
</dbReference>
<evidence type="ECO:0000259" key="1">
    <source>
        <dbReference type="PROSITE" id="PS50404"/>
    </source>
</evidence>
<gene>
    <name evidence="2" type="ORF">GCM10023144_42170</name>
</gene>
<dbReference type="SUPFAM" id="SSF52833">
    <property type="entry name" value="Thioredoxin-like"/>
    <property type="match status" value="1"/>
</dbReference>
<dbReference type="CDD" id="cd03205">
    <property type="entry name" value="GST_C_6"/>
    <property type="match status" value="1"/>
</dbReference>
<reference evidence="3" key="1">
    <citation type="journal article" date="2019" name="Int. J. Syst. Evol. Microbiol.">
        <title>The Global Catalogue of Microorganisms (GCM) 10K type strain sequencing project: providing services to taxonomists for standard genome sequencing and annotation.</title>
        <authorList>
            <consortium name="The Broad Institute Genomics Platform"/>
            <consortium name="The Broad Institute Genome Sequencing Center for Infectious Disease"/>
            <person name="Wu L."/>
            <person name="Ma J."/>
        </authorList>
    </citation>
    <scope>NUCLEOTIDE SEQUENCE [LARGE SCALE GENOMIC DNA]</scope>
    <source>
        <strain evidence="3">JCM 17666</strain>
    </source>
</reference>
<dbReference type="Pfam" id="PF13410">
    <property type="entry name" value="GST_C_2"/>
    <property type="match status" value="1"/>
</dbReference>
<dbReference type="InterPro" id="IPR004045">
    <property type="entry name" value="Glutathione_S-Trfase_N"/>
</dbReference>
<dbReference type="RefSeq" id="WP_345251889.1">
    <property type="nucleotide sequence ID" value="NZ_BAABFO010000029.1"/>
</dbReference>
<dbReference type="SUPFAM" id="SSF47616">
    <property type="entry name" value="GST C-terminal domain-like"/>
    <property type="match status" value="1"/>
</dbReference>
<dbReference type="InterPro" id="IPR036282">
    <property type="entry name" value="Glutathione-S-Trfase_C_sf"/>
</dbReference>
<proteinExistence type="predicted"/>
<dbReference type="PANTHER" id="PTHR44051">
    <property type="entry name" value="GLUTATHIONE S-TRANSFERASE-RELATED"/>
    <property type="match status" value="1"/>
</dbReference>
<keyword evidence="3" id="KW-1185">Reference proteome</keyword>
<name>A0ABP8HMX3_9BURK</name>
<evidence type="ECO:0000313" key="2">
    <source>
        <dbReference type="EMBL" id="GAA4341420.1"/>
    </source>
</evidence>